<dbReference type="RefSeq" id="XP_067494943.1">
    <property type="nucleotide sequence ID" value="XM_067633138.1"/>
</dbReference>
<reference evidence="1 2" key="1">
    <citation type="submission" date="2019-01" db="EMBL/GenBank/DDBJ databases">
        <title>Intercellular communication is required for trap formation in the nematode-trapping fungus Duddingtonia flagrans.</title>
        <authorList>
            <person name="Youssar L."/>
            <person name="Wernet V."/>
            <person name="Hensel N."/>
            <person name="Hildebrandt H.-G."/>
            <person name="Fischer R."/>
        </authorList>
    </citation>
    <scope>NUCLEOTIDE SEQUENCE [LARGE SCALE GENOMIC DNA]</scope>
    <source>
        <strain evidence="1 2">CBS H-5679</strain>
    </source>
</reference>
<dbReference type="VEuPathDB" id="FungiDB:DFL_000410"/>
<dbReference type="EMBL" id="SAEB01000001">
    <property type="protein sequence ID" value="RVD89399.1"/>
    <property type="molecule type" value="Genomic_DNA"/>
</dbReference>
<protein>
    <submittedName>
        <fullName evidence="1">Uncharacterized protein</fullName>
    </submittedName>
</protein>
<evidence type="ECO:0000313" key="1">
    <source>
        <dbReference type="EMBL" id="RVD89399.1"/>
    </source>
</evidence>
<dbReference type="OrthoDB" id="5382514at2759"/>
<name>A0A437ADP5_ARTFL</name>
<sequence length="279" mass="30614">MPQALLPAEAVALGRFVTNKKSPAEEFFDSGLLSDNVRRSNVLVTLRNNFREVLRYTSGTSARSTLTTIVSSHSSFETLGCVQMESLVNKTYQLENSTAVFESICEDPGARKWLIKMIGRGRSIHMVVGFETIIDARVSFNNHQIKERGGEITAPVSSALTAALAVPFPLTDVLDVGAGVSETKGCEVDTSFSAPGEMIFAVQYRKLEFSWLSSKDIDKATLRKSRWRINIGVRSLEKLKENDVIDARLEADSPDAEGEELEGAAEVLDIKPLGIQLLC</sequence>
<keyword evidence="2" id="KW-1185">Reference proteome</keyword>
<organism evidence="1 2">
    <name type="scientific">Arthrobotrys flagrans</name>
    <name type="common">Nematode-trapping fungus</name>
    <name type="synonym">Trichothecium flagrans</name>
    <dbReference type="NCBI Taxonomy" id="97331"/>
    <lineage>
        <taxon>Eukaryota</taxon>
        <taxon>Fungi</taxon>
        <taxon>Dikarya</taxon>
        <taxon>Ascomycota</taxon>
        <taxon>Pezizomycotina</taxon>
        <taxon>Orbiliomycetes</taxon>
        <taxon>Orbiliales</taxon>
        <taxon>Orbiliaceae</taxon>
        <taxon>Arthrobotrys</taxon>
    </lineage>
</organism>
<evidence type="ECO:0000313" key="2">
    <source>
        <dbReference type="Proteomes" id="UP000283090"/>
    </source>
</evidence>
<gene>
    <name evidence="1" type="ORF">DFL_000410</name>
</gene>
<dbReference type="Proteomes" id="UP000283090">
    <property type="component" value="Unassembled WGS sequence"/>
</dbReference>
<accession>A0A437ADP5</accession>
<dbReference type="AlphaFoldDB" id="A0A437ADP5"/>
<dbReference type="GeneID" id="93582721"/>
<comment type="caution">
    <text evidence="1">The sequence shown here is derived from an EMBL/GenBank/DDBJ whole genome shotgun (WGS) entry which is preliminary data.</text>
</comment>
<proteinExistence type="predicted"/>